<accession>A0A3B0BEZ7</accession>
<comment type="function">
    <text evidence="2 11">Endonuclease that specifically degrades the RNA of RNA-DNA hybrids.</text>
</comment>
<evidence type="ECO:0000256" key="4">
    <source>
        <dbReference type="ARBA" id="ARBA00011245"/>
    </source>
</evidence>
<evidence type="ECO:0000256" key="6">
    <source>
        <dbReference type="ARBA" id="ARBA00022722"/>
    </source>
</evidence>
<feature type="binding site" evidence="11">
    <location>
        <position position="47"/>
    </location>
    <ligand>
        <name>Mg(2+)</name>
        <dbReference type="ChEBI" id="CHEBI:18420"/>
        <label>1</label>
    </ligand>
</feature>
<organism evidence="13 14">
    <name type="scientific">Paenibacillus ginsengarvi</name>
    <dbReference type="NCBI Taxonomy" id="400777"/>
    <lineage>
        <taxon>Bacteria</taxon>
        <taxon>Bacillati</taxon>
        <taxon>Bacillota</taxon>
        <taxon>Bacilli</taxon>
        <taxon>Bacillales</taxon>
        <taxon>Paenibacillaceae</taxon>
        <taxon>Paenibacillus</taxon>
    </lineage>
</organism>
<dbReference type="SUPFAM" id="SSF53098">
    <property type="entry name" value="Ribonuclease H-like"/>
    <property type="match status" value="1"/>
</dbReference>
<dbReference type="HAMAP" id="MF_00042">
    <property type="entry name" value="RNase_H"/>
    <property type="match status" value="1"/>
</dbReference>
<proteinExistence type="inferred from homology"/>
<dbReference type="FunFam" id="3.30.420.10:FF:000089">
    <property type="entry name" value="Ribonuclease H"/>
    <property type="match status" value="1"/>
</dbReference>
<dbReference type="InterPro" id="IPR022892">
    <property type="entry name" value="RNaseHI"/>
</dbReference>
<dbReference type="GO" id="GO:0003676">
    <property type="term" value="F:nucleic acid binding"/>
    <property type="evidence" value="ECO:0007669"/>
    <property type="project" value="InterPro"/>
</dbReference>
<dbReference type="PANTHER" id="PTHR10642:SF26">
    <property type="entry name" value="RIBONUCLEASE H1"/>
    <property type="match status" value="1"/>
</dbReference>
<evidence type="ECO:0000256" key="7">
    <source>
        <dbReference type="ARBA" id="ARBA00022723"/>
    </source>
</evidence>
<keyword evidence="10 11" id="KW-0460">Magnesium</keyword>
<evidence type="ECO:0000313" key="13">
    <source>
        <dbReference type="EMBL" id="RKN71270.1"/>
    </source>
</evidence>
<evidence type="ECO:0000259" key="12">
    <source>
        <dbReference type="PROSITE" id="PS50879"/>
    </source>
</evidence>
<keyword evidence="7 11" id="KW-0479">Metal-binding</keyword>
<evidence type="ECO:0000256" key="9">
    <source>
        <dbReference type="ARBA" id="ARBA00022801"/>
    </source>
</evidence>
<comment type="subcellular location">
    <subcellularLocation>
        <location evidence="11">Cytoplasm</location>
    </subcellularLocation>
</comment>
<protein>
    <recommendedName>
        <fullName evidence="5 11">Ribonuclease H</fullName>
        <shortName evidence="11">RNase H</shortName>
        <ecNumber evidence="5 11">3.1.26.4</ecNumber>
    </recommendedName>
</protein>
<dbReference type="PROSITE" id="PS50879">
    <property type="entry name" value="RNASE_H_1"/>
    <property type="match status" value="1"/>
</dbReference>
<reference evidence="13 14" key="1">
    <citation type="journal article" date="2007" name="Int. J. Syst. Evol. Microbiol.">
        <title>Paenibacillus ginsengarvi sp. nov., isolated from soil from ginseng cultivation.</title>
        <authorList>
            <person name="Yoon M.H."/>
            <person name="Ten L.N."/>
            <person name="Im W.T."/>
        </authorList>
    </citation>
    <scope>NUCLEOTIDE SEQUENCE [LARGE SCALE GENOMIC DNA]</scope>
    <source>
        <strain evidence="13 14">KCTC 13059</strain>
    </source>
</reference>
<dbReference type="EMBL" id="RBAH01000029">
    <property type="protein sequence ID" value="RKN71270.1"/>
    <property type="molecule type" value="Genomic_DNA"/>
</dbReference>
<comment type="subunit">
    <text evidence="4 11">Monomer.</text>
</comment>
<dbReference type="NCBIfam" id="NF001236">
    <property type="entry name" value="PRK00203.1"/>
    <property type="match status" value="1"/>
</dbReference>
<dbReference type="OrthoDB" id="7845843at2"/>
<dbReference type="Gene3D" id="3.30.420.10">
    <property type="entry name" value="Ribonuclease H-like superfamily/Ribonuclease H"/>
    <property type="match status" value="1"/>
</dbReference>
<dbReference type="InterPro" id="IPR036397">
    <property type="entry name" value="RNaseH_sf"/>
</dbReference>
<name>A0A3B0BEZ7_9BACL</name>
<evidence type="ECO:0000256" key="3">
    <source>
        <dbReference type="ARBA" id="ARBA00005300"/>
    </source>
</evidence>
<dbReference type="GO" id="GO:0000287">
    <property type="term" value="F:magnesium ion binding"/>
    <property type="evidence" value="ECO:0007669"/>
    <property type="project" value="UniProtKB-UniRule"/>
</dbReference>
<dbReference type="PANTHER" id="PTHR10642">
    <property type="entry name" value="RIBONUCLEASE H1"/>
    <property type="match status" value="1"/>
</dbReference>
<keyword evidence="9 11" id="KW-0378">Hydrolase</keyword>
<feature type="domain" description="RNase H type-1" evidence="12">
    <location>
        <begin position="1"/>
        <end position="142"/>
    </location>
</feature>
<dbReference type="InterPro" id="IPR002156">
    <property type="entry name" value="RNaseH_domain"/>
</dbReference>
<keyword evidence="14" id="KW-1185">Reference proteome</keyword>
<dbReference type="CDD" id="cd09278">
    <property type="entry name" value="RNase_HI_prokaryote_like"/>
    <property type="match status" value="1"/>
</dbReference>
<dbReference type="EC" id="3.1.26.4" evidence="5 11"/>
<dbReference type="RefSeq" id="WP_120750904.1">
    <property type="nucleotide sequence ID" value="NZ_RBAH01000029.1"/>
</dbReference>
<gene>
    <name evidence="11" type="primary">rnhA</name>
    <name evidence="13" type="ORF">D7M11_29695</name>
</gene>
<sequence length="145" mass="16369">MKDVTIYTDGACSGNPGPGGWGAILFYGGNRKEMSGGEKHTTNNRMELVAAIEALGVLKEPCQVKLHSDSAYLVNCFQQGWFRGWMRNGWKNSKGQPVENQDLWKSLLQLMDKHRVEYVKVKGHSDNEFNNHCDLLAREAIKRLT</sequence>
<evidence type="ECO:0000256" key="1">
    <source>
        <dbReference type="ARBA" id="ARBA00000077"/>
    </source>
</evidence>
<feature type="binding site" evidence="11">
    <location>
        <position position="134"/>
    </location>
    <ligand>
        <name>Mg(2+)</name>
        <dbReference type="ChEBI" id="CHEBI:18420"/>
        <label>2</label>
    </ligand>
</feature>
<dbReference type="GO" id="GO:0004523">
    <property type="term" value="F:RNA-DNA hybrid ribonuclease activity"/>
    <property type="evidence" value="ECO:0007669"/>
    <property type="project" value="UniProtKB-UniRule"/>
</dbReference>
<dbReference type="Pfam" id="PF00075">
    <property type="entry name" value="RNase_H"/>
    <property type="match status" value="1"/>
</dbReference>
<comment type="cofactor">
    <cofactor evidence="11">
        <name>Mg(2+)</name>
        <dbReference type="ChEBI" id="CHEBI:18420"/>
    </cofactor>
    <text evidence="11">Binds 1 Mg(2+) ion per subunit. May bind a second metal ion at a regulatory site, or after substrate binding.</text>
</comment>
<dbReference type="Proteomes" id="UP000282311">
    <property type="component" value="Unassembled WGS sequence"/>
</dbReference>
<keyword evidence="11" id="KW-0963">Cytoplasm</keyword>
<feature type="binding site" evidence="11">
    <location>
        <position position="9"/>
    </location>
    <ligand>
        <name>Mg(2+)</name>
        <dbReference type="ChEBI" id="CHEBI:18420"/>
        <label>1</label>
    </ligand>
</feature>
<comment type="similarity">
    <text evidence="3 11">Belongs to the RNase H family.</text>
</comment>
<keyword evidence="8 11" id="KW-0255">Endonuclease</keyword>
<evidence type="ECO:0000256" key="11">
    <source>
        <dbReference type="HAMAP-Rule" id="MF_00042"/>
    </source>
</evidence>
<evidence type="ECO:0000256" key="5">
    <source>
        <dbReference type="ARBA" id="ARBA00012180"/>
    </source>
</evidence>
<evidence type="ECO:0000313" key="14">
    <source>
        <dbReference type="Proteomes" id="UP000282311"/>
    </source>
</evidence>
<dbReference type="AlphaFoldDB" id="A0A3B0BEZ7"/>
<evidence type="ECO:0000256" key="10">
    <source>
        <dbReference type="ARBA" id="ARBA00022842"/>
    </source>
</evidence>
<evidence type="ECO:0000256" key="8">
    <source>
        <dbReference type="ARBA" id="ARBA00022759"/>
    </source>
</evidence>
<dbReference type="GO" id="GO:0043137">
    <property type="term" value="P:DNA replication, removal of RNA primer"/>
    <property type="evidence" value="ECO:0007669"/>
    <property type="project" value="TreeGrafter"/>
</dbReference>
<dbReference type="InterPro" id="IPR012337">
    <property type="entry name" value="RNaseH-like_sf"/>
</dbReference>
<evidence type="ECO:0000256" key="2">
    <source>
        <dbReference type="ARBA" id="ARBA00004065"/>
    </source>
</evidence>
<dbReference type="GO" id="GO:0005737">
    <property type="term" value="C:cytoplasm"/>
    <property type="evidence" value="ECO:0007669"/>
    <property type="project" value="UniProtKB-SubCell"/>
</dbReference>
<feature type="binding site" evidence="11">
    <location>
        <position position="69"/>
    </location>
    <ligand>
        <name>Mg(2+)</name>
        <dbReference type="ChEBI" id="CHEBI:18420"/>
        <label>1</label>
    </ligand>
</feature>
<comment type="caution">
    <text evidence="13">The sequence shown here is derived from an EMBL/GenBank/DDBJ whole genome shotgun (WGS) entry which is preliminary data.</text>
</comment>
<dbReference type="InterPro" id="IPR050092">
    <property type="entry name" value="RNase_H"/>
</dbReference>
<keyword evidence="6 11" id="KW-0540">Nuclease</keyword>
<comment type="catalytic activity">
    <reaction evidence="1 11">
        <text>Endonucleolytic cleavage to 5'-phosphomonoester.</text>
        <dbReference type="EC" id="3.1.26.4"/>
    </reaction>
</comment>
<feature type="binding site" evidence="11">
    <location>
        <position position="9"/>
    </location>
    <ligand>
        <name>Mg(2+)</name>
        <dbReference type="ChEBI" id="CHEBI:18420"/>
        <label>2</label>
    </ligand>
</feature>